<proteinExistence type="predicted"/>
<dbReference type="VEuPathDB" id="FungiDB:F4678DRAFT_468630"/>
<reference evidence="3" key="1">
    <citation type="submission" date="2022-07" db="EMBL/GenBank/DDBJ databases">
        <title>Genome Sequence of Xylaria arbuscula.</title>
        <authorList>
            <person name="Buettner E."/>
        </authorList>
    </citation>
    <scope>NUCLEOTIDE SEQUENCE</scope>
    <source>
        <strain evidence="3">VT107</strain>
    </source>
</reference>
<dbReference type="Gene3D" id="1.10.287.110">
    <property type="entry name" value="DnaJ domain"/>
    <property type="match status" value="1"/>
</dbReference>
<feature type="compositionally biased region" description="Basic and acidic residues" evidence="1">
    <location>
        <begin position="740"/>
        <end position="752"/>
    </location>
</feature>
<feature type="region of interest" description="Disordered" evidence="1">
    <location>
        <begin position="441"/>
        <end position="494"/>
    </location>
</feature>
<dbReference type="SUPFAM" id="SSF46565">
    <property type="entry name" value="Chaperone J-domain"/>
    <property type="match status" value="1"/>
</dbReference>
<comment type="caution">
    <text evidence="3">The sequence shown here is derived from an EMBL/GenBank/DDBJ whole genome shotgun (WGS) entry which is preliminary data.</text>
</comment>
<feature type="compositionally biased region" description="Acidic residues" evidence="1">
    <location>
        <begin position="466"/>
        <end position="482"/>
    </location>
</feature>
<accession>A0A9W8N622</accession>
<gene>
    <name evidence="3" type="ORF">NPX13_g9811</name>
</gene>
<dbReference type="PRINTS" id="PR00625">
    <property type="entry name" value="JDOMAIN"/>
</dbReference>
<dbReference type="Pfam" id="PF00226">
    <property type="entry name" value="DnaJ"/>
    <property type="match status" value="1"/>
</dbReference>
<dbReference type="InterPro" id="IPR001623">
    <property type="entry name" value="DnaJ_domain"/>
</dbReference>
<dbReference type="SMART" id="SM00271">
    <property type="entry name" value="DnaJ"/>
    <property type="match status" value="1"/>
</dbReference>
<organism evidence="3 4">
    <name type="scientific">Xylaria arbuscula</name>
    <dbReference type="NCBI Taxonomy" id="114810"/>
    <lineage>
        <taxon>Eukaryota</taxon>
        <taxon>Fungi</taxon>
        <taxon>Dikarya</taxon>
        <taxon>Ascomycota</taxon>
        <taxon>Pezizomycotina</taxon>
        <taxon>Sordariomycetes</taxon>
        <taxon>Xylariomycetidae</taxon>
        <taxon>Xylariales</taxon>
        <taxon>Xylariaceae</taxon>
        <taxon>Xylaria</taxon>
    </lineage>
</organism>
<dbReference type="PANTHER" id="PTHR43096">
    <property type="entry name" value="DNAJ HOMOLOG 1, MITOCHONDRIAL-RELATED"/>
    <property type="match status" value="1"/>
</dbReference>
<dbReference type="AlphaFoldDB" id="A0A9W8N622"/>
<dbReference type="EMBL" id="JANPWZ010002534">
    <property type="protein sequence ID" value="KAJ3558010.1"/>
    <property type="molecule type" value="Genomic_DNA"/>
</dbReference>
<name>A0A9W8N622_9PEZI</name>
<feature type="region of interest" description="Disordered" evidence="1">
    <location>
        <begin position="281"/>
        <end position="322"/>
    </location>
</feature>
<feature type="region of interest" description="Disordered" evidence="1">
    <location>
        <begin position="740"/>
        <end position="759"/>
    </location>
</feature>
<protein>
    <recommendedName>
        <fullName evidence="2">J domain-containing protein</fullName>
    </recommendedName>
</protein>
<keyword evidence="4" id="KW-1185">Reference proteome</keyword>
<dbReference type="Proteomes" id="UP001148614">
    <property type="component" value="Unassembled WGS sequence"/>
</dbReference>
<dbReference type="GO" id="GO:0042026">
    <property type="term" value="P:protein refolding"/>
    <property type="evidence" value="ECO:0007669"/>
    <property type="project" value="TreeGrafter"/>
</dbReference>
<dbReference type="PANTHER" id="PTHR43096:SF10">
    <property type="entry name" value="CHAPERONE PROTEIN DNAJ A6, CHLOROPLASTIC"/>
    <property type="match status" value="1"/>
</dbReference>
<dbReference type="GO" id="GO:0051082">
    <property type="term" value="F:unfolded protein binding"/>
    <property type="evidence" value="ECO:0007669"/>
    <property type="project" value="TreeGrafter"/>
</dbReference>
<sequence length="759" mass="86559">MLEVREQRTNTALIKHPAIILTMFSAFAPLPASVSEEPPQTKDPFDIDSDSDIDSGNDESKEYTAKEVLVGCDQTLRWAFATVSLQLADKWRSQIDGVHPDSLESHRARFKTEKHWAKIQRRLVQEFKQKPGADVSEDNLEEVEKQIDDHKGEIFDTIIDLIFKPIQDRSQEAEFPKTSPQEQRKRVNRTLKLMKQRATCYELLGVERDATEKQIKAAWKQIIGGLHPDQNKDKSAQECAQAVNAARDVLCDPEKRKIYDAFIKNTPRPKAEDLFDEEFNSNAFDEDDSDAMSEEDDEEDSEDDDEKTYPRPSKQIQKAHSHMTSRIKPFFDDLEGPINFSKLDTIDKLNKAIAKDNQNHKRAVLTMYEVPRQRLLFFQYAQRRILIGFKTGEFDISKVQKETHWLQEHFTKTRTRGLYQWPETWTRLLMEPLHQKLESIGLPREQQMPAEETPGTGGKNHKGSAENEDEDEDEDEDEEMEEPNPNRQIQPLRPGFTILGDPILGYLPIRRRSKVMAGETIILGFRIFVKVDGVNPLQVAGGSEIGDAAALAYHQLPEHEKNDVGQNAAKYATMPATEFVEIIGVTWVPGSSRSDRLPITYVWARTRADSGKAEIMTRTTFRQWIGTSLADKYIDSFLVDKGITPEWAALGFSTDPANDSKYLRLTYPPPRQAAHYNLRPRIQNGGFPALQHGGFQGYPTLQNSSGLQGLPASQREGGGVHDLTSKFDQLMELFIRGQEEAREDRKQQREIMSRLLPAP</sequence>
<feature type="region of interest" description="Disordered" evidence="1">
    <location>
        <begin position="32"/>
        <end position="60"/>
    </location>
</feature>
<dbReference type="GO" id="GO:0005737">
    <property type="term" value="C:cytoplasm"/>
    <property type="evidence" value="ECO:0007669"/>
    <property type="project" value="TreeGrafter"/>
</dbReference>
<feature type="compositionally biased region" description="Acidic residues" evidence="1">
    <location>
        <begin position="46"/>
        <end position="57"/>
    </location>
</feature>
<evidence type="ECO:0000313" key="4">
    <source>
        <dbReference type="Proteomes" id="UP001148614"/>
    </source>
</evidence>
<dbReference type="PROSITE" id="PS50076">
    <property type="entry name" value="DNAJ_2"/>
    <property type="match status" value="1"/>
</dbReference>
<evidence type="ECO:0000313" key="3">
    <source>
        <dbReference type="EMBL" id="KAJ3558010.1"/>
    </source>
</evidence>
<dbReference type="InterPro" id="IPR036869">
    <property type="entry name" value="J_dom_sf"/>
</dbReference>
<feature type="domain" description="J" evidence="2">
    <location>
        <begin position="199"/>
        <end position="263"/>
    </location>
</feature>
<evidence type="ECO:0000256" key="1">
    <source>
        <dbReference type="SAM" id="MobiDB-lite"/>
    </source>
</evidence>
<dbReference type="CDD" id="cd06257">
    <property type="entry name" value="DnaJ"/>
    <property type="match status" value="1"/>
</dbReference>
<evidence type="ECO:0000259" key="2">
    <source>
        <dbReference type="PROSITE" id="PS50076"/>
    </source>
</evidence>
<feature type="compositionally biased region" description="Acidic residues" evidence="1">
    <location>
        <begin position="281"/>
        <end position="306"/>
    </location>
</feature>